<evidence type="ECO:0000313" key="2">
    <source>
        <dbReference type="EMBL" id="EAU82867.1"/>
    </source>
</evidence>
<evidence type="ECO:0000256" key="1">
    <source>
        <dbReference type="SAM" id="MobiDB-lite"/>
    </source>
</evidence>
<accession>A8P5G2</accession>
<dbReference type="Proteomes" id="UP000001861">
    <property type="component" value="Unassembled WGS sequence"/>
</dbReference>
<feature type="region of interest" description="Disordered" evidence="1">
    <location>
        <begin position="53"/>
        <end position="74"/>
    </location>
</feature>
<keyword evidence="3" id="KW-1185">Reference proteome</keyword>
<dbReference type="RefSeq" id="XP_001838936.1">
    <property type="nucleotide sequence ID" value="XM_001838884.1"/>
</dbReference>
<feature type="region of interest" description="Disordered" evidence="1">
    <location>
        <begin position="108"/>
        <end position="152"/>
    </location>
</feature>
<protein>
    <recommendedName>
        <fullName evidence="4">C2H2-type domain-containing protein</fullName>
    </recommendedName>
</protein>
<dbReference type="EMBL" id="AACS02000011">
    <property type="protein sequence ID" value="EAU82867.1"/>
    <property type="molecule type" value="Genomic_DNA"/>
</dbReference>
<feature type="compositionally biased region" description="Polar residues" evidence="1">
    <location>
        <begin position="64"/>
        <end position="74"/>
    </location>
</feature>
<dbReference type="KEGG" id="cci:CC1G_05489"/>
<comment type="caution">
    <text evidence="2">The sequence shown here is derived from an EMBL/GenBank/DDBJ whole genome shotgun (WGS) entry which is preliminary data.</text>
</comment>
<name>A8P5G2_COPC7</name>
<gene>
    <name evidence="2" type="ORF">CC1G_05489</name>
</gene>
<dbReference type="GeneID" id="6015531"/>
<evidence type="ECO:0000313" key="3">
    <source>
        <dbReference type="Proteomes" id="UP000001861"/>
    </source>
</evidence>
<proteinExistence type="predicted"/>
<sequence>MSLTFDCPIPDCGFSTKSQSDFWKHVEEDHGEHGPPAVGDKVSVKPSLSTIFEDDALDFKPDNTKQPVHNSTQNEMMPERAMLGHGPPPVAENSGCKDSFKSTLSTVTVEDEAPNFKSKEPAPAPSTSKTRLPSTASHKAKVDKEREDYPDDNDSVIWMLDKRRADTLDTLESHGGLLVFDAVQGPSSARAL</sequence>
<organism evidence="2 3">
    <name type="scientific">Coprinopsis cinerea (strain Okayama-7 / 130 / ATCC MYA-4618 / FGSC 9003)</name>
    <name type="common">Inky cap fungus</name>
    <name type="synonym">Hormographiella aspergillata</name>
    <dbReference type="NCBI Taxonomy" id="240176"/>
    <lineage>
        <taxon>Eukaryota</taxon>
        <taxon>Fungi</taxon>
        <taxon>Dikarya</taxon>
        <taxon>Basidiomycota</taxon>
        <taxon>Agaricomycotina</taxon>
        <taxon>Agaricomycetes</taxon>
        <taxon>Agaricomycetidae</taxon>
        <taxon>Agaricales</taxon>
        <taxon>Agaricineae</taxon>
        <taxon>Psathyrellaceae</taxon>
        <taxon>Coprinopsis</taxon>
    </lineage>
</organism>
<evidence type="ECO:0008006" key="4">
    <source>
        <dbReference type="Google" id="ProtNLM"/>
    </source>
</evidence>
<dbReference type="AlphaFoldDB" id="A8P5G2"/>
<dbReference type="VEuPathDB" id="FungiDB:CC1G_05489"/>
<dbReference type="InParanoid" id="A8P5G2"/>
<feature type="compositionally biased region" description="Polar residues" evidence="1">
    <location>
        <begin position="125"/>
        <end position="137"/>
    </location>
</feature>
<reference evidence="2 3" key="1">
    <citation type="journal article" date="2010" name="Proc. Natl. Acad. Sci. U.S.A.">
        <title>Insights into evolution of multicellular fungi from the assembled chromosomes of the mushroom Coprinopsis cinerea (Coprinus cinereus).</title>
        <authorList>
            <person name="Stajich J.E."/>
            <person name="Wilke S.K."/>
            <person name="Ahren D."/>
            <person name="Au C.H."/>
            <person name="Birren B.W."/>
            <person name="Borodovsky M."/>
            <person name="Burns C."/>
            <person name="Canback B."/>
            <person name="Casselton L.A."/>
            <person name="Cheng C.K."/>
            <person name="Deng J."/>
            <person name="Dietrich F.S."/>
            <person name="Fargo D.C."/>
            <person name="Farman M.L."/>
            <person name="Gathman A.C."/>
            <person name="Goldberg J."/>
            <person name="Guigo R."/>
            <person name="Hoegger P.J."/>
            <person name="Hooker J.B."/>
            <person name="Huggins A."/>
            <person name="James T.Y."/>
            <person name="Kamada T."/>
            <person name="Kilaru S."/>
            <person name="Kodira C."/>
            <person name="Kues U."/>
            <person name="Kupfer D."/>
            <person name="Kwan H.S."/>
            <person name="Lomsadze A."/>
            <person name="Li W."/>
            <person name="Lilly W.W."/>
            <person name="Ma L.J."/>
            <person name="Mackey A.J."/>
            <person name="Manning G."/>
            <person name="Martin F."/>
            <person name="Muraguchi H."/>
            <person name="Natvig D.O."/>
            <person name="Palmerini H."/>
            <person name="Ramesh M.A."/>
            <person name="Rehmeyer C.J."/>
            <person name="Roe B.A."/>
            <person name="Shenoy N."/>
            <person name="Stanke M."/>
            <person name="Ter-Hovhannisyan V."/>
            <person name="Tunlid A."/>
            <person name="Velagapudi R."/>
            <person name="Vision T.J."/>
            <person name="Zeng Q."/>
            <person name="Zolan M.E."/>
            <person name="Pukkila P.J."/>
        </authorList>
    </citation>
    <scope>NUCLEOTIDE SEQUENCE [LARGE SCALE GENOMIC DNA]</scope>
    <source>
        <strain evidence="3">Okayama-7 / 130 / ATCC MYA-4618 / FGSC 9003</strain>
    </source>
</reference>